<keyword evidence="4 6" id="KW-1133">Transmembrane helix</keyword>
<dbReference type="RefSeq" id="XP_046064194.1">
    <property type="nucleotide sequence ID" value="XM_046202029.1"/>
</dbReference>
<evidence type="ECO:0000259" key="8">
    <source>
        <dbReference type="PROSITE" id="PS50845"/>
    </source>
</evidence>
<accession>A0A9P8PGC6</accession>
<dbReference type="OrthoDB" id="567788at2759"/>
<proteinExistence type="predicted"/>
<keyword evidence="2 6" id="KW-0812">Transmembrane</keyword>
<reference evidence="9" key="1">
    <citation type="journal article" date="2021" name="Open Biol.">
        <title>Shared evolutionary footprints suggest mitochondrial oxidative damage underlies multiple complex I losses in fungi.</title>
        <authorList>
            <person name="Schikora-Tamarit M.A."/>
            <person name="Marcet-Houben M."/>
            <person name="Nosek J."/>
            <person name="Gabaldon T."/>
        </authorList>
    </citation>
    <scope>NUCLEOTIDE SEQUENCE</scope>
    <source>
        <strain evidence="9">CBS6075</strain>
    </source>
</reference>
<feature type="region of interest" description="Disordered" evidence="7">
    <location>
        <begin position="222"/>
        <end position="273"/>
    </location>
</feature>
<dbReference type="Proteomes" id="UP000769157">
    <property type="component" value="Unassembled WGS sequence"/>
</dbReference>
<evidence type="ECO:0000313" key="10">
    <source>
        <dbReference type="Proteomes" id="UP000769157"/>
    </source>
</evidence>
<feature type="domain" description="Reticulon" evidence="8">
    <location>
        <begin position="17"/>
        <end position="206"/>
    </location>
</feature>
<name>A0A9P8PGC6_9ASCO</name>
<feature type="transmembrane region" description="Helical" evidence="6">
    <location>
        <begin position="32"/>
        <end position="51"/>
    </location>
</feature>
<evidence type="ECO:0000256" key="4">
    <source>
        <dbReference type="ARBA" id="ARBA00022989"/>
    </source>
</evidence>
<evidence type="ECO:0000256" key="1">
    <source>
        <dbReference type="ARBA" id="ARBA00004477"/>
    </source>
</evidence>
<sequence length="283" mass="30150">MSEVKTPLASPPVKKSNCDLLTWKDPAASGKVFGSIVGSLLLLNCGLPIWVTRDLLLTVFLVSALAEYTGKFATGQGFVTRFKPAYKNVVGKYADQYSGEAAKLIKEAEVKVQEVLYSKDIEQTLKVAGIAFIFYELTSFFSLWTLLLTATLVSFTAPVIYLGNKKQIDDAVVTYSKVAKDKLAELFEVLKEKAGPHLKTAEQKLGPVGSFIKSKVPVRTAGSTVGESPAATSATTATTSTSASTTLPSVPSTHPAASAKIGEEPITNPLSVDDIKKQAEAAL</sequence>
<evidence type="ECO:0000256" key="7">
    <source>
        <dbReference type="SAM" id="MobiDB-lite"/>
    </source>
</evidence>
<dbReference type="GeneID" id="70233253"/>
<evidence type="ECO:0000256" key="6">
    <source>
        <dbReference type="RuleBase" id="RU363132"/>
    </source>
</evidence>
<protein>
    <recommendedName>
        <fullName evidence="6">Reticulon-like protein</fullName>
    </recommendedName>
</protein>
<comment type="caution">
    <text evidence="9">The sequence shown here is derived from an EMBL/GenBank/DDBJ whole genome shotgun (WGS) entry which is preliminary data.</text>
</comment>
<comment type="subcellular location">
    <subcellularLocation>
        <location evidence="1 6">Endoplasmic reticulum membrane</location>
        <topology evidence="1 6">Multi-pass membrane protein</topology>
    </subcellularLocation>
</comment>
<keyword evidence="3 6" id="KW-0256">Endoplasmic reticulum</keyword>
<feature type="compositionally biased region" description="Low complexity" evidence="7">
    <location>
        <begin position="228"/>
        <end position="253"/>
    </location>
</feature>
<dbReference type="GO" id="GO:0005789">
    <property type="term" value="C:endoplasmic reticulum membrane"/>
    <property type="evidence" value="ECO:0007669"/>
    <property type="project" value="UniProtKB-SubCell"/>
</dbReference>
<dbReference type="PROSITE" id="PS50845">
    <property type="entry name" value="RETICULON"/>
    <property type="match status" value="1"/>
</dbReference>
<keyword evidence="5 6" id="KW-0472">Membrane</keyword>
<dbReference type="InterPro" id="IPR003388">
    <property type="entry name" value="Reticulon"/>
</dbReference>
<organism evidence="9 10">
    <name type="scientific">Ogataea philodendri</name>
    <dbReference type="NCBI Taxonomy" id="1378263"/>
    <lineage>
        <taxon>Eukaryota</taxon>
        <taxon>Fungi</taxon>
        <taxon>Dikarya</taxon>
        <taxon>Ascomycota</taxon>
        <taxon>Saccharomycotina</taxon>
        <taxon>Pichiomycetes</taxon>
        <taxon>Pichiales</taxon>
        <taxon>Pichiaceae</taxon>
        <taxon>Ogataea</taxon>
    </lineage>
</organism>
<evidence type="ECO:0000256" key="3">
    <source>
        <dbReference type="ARBA" id="ARBA00022824"/>
    </source>
</evidence>
<evidence type="ECO:0000256" key="2">
    <source>
        <dbReference type="ARBA" id="ARBA00022692"/>
    </source>
</evidence>
<feature type="transmembrane region" description="Helical" evidence="6">
    <location>
        <begin position="141"/>
        <end position="162"/>
    </location>
</feature>
<dbReference type="EMBL" id="JAEUBE010000087">
    <property type="protein sequence ID" value="KAH3670769.1"/>
    <property type="molecule type" value="Genomic_DNA"/>
</dbReference>
<dbReference type="Pfam" id="PF02453">
    <property type="entry name" value="Reticulon"/>
    <property type="match status" value="1"/>
</dbReference>
<evidence type="ECO:0000313" key="9">
    <source>
        <dbReference type="EMBL" id="KAH3670769.1"/>
    </source>
</evidence>
<reference evidence="9" key="2">
    <citation type="submission" date="2021-01" db="EMBL/GenBank/DDBJ databases">
        <authorList>
            <person name="Schikora-Tamarit M.A."/>
        </authorList>
    </citation>
    <scope>NUCLEOTIDE SEQUENCE</scope>
    <source>
        <strain evidence="9">CBS6075</strain>
    </source>
</reference>
<gene>
    <name evidence="9" type="ORF">OGAPHI_001285</name>
</gene>
<keyword evidence="10" id="KW-1185">Reference proteome</keyword>
<evidence type="ECO:0000256" key="5">
    <source>
        <dbReference type="ARBA" id="ARBA00023136"/>
    </source>
</evidence>
<dbReference type="AlphaFoldDB" id="A0A9P8PGC6"/>